<organism evidence="2 3">
    <name type="scientific">Penicillium cataractarum</name>
    <dbReference type="NCBI Taxonomy" id="2100454"/>
    <lineage>
        <taxon>Eukaryota</taxon>
        <taxon>Fungi</taxon>
        <taxon>Dikarya</taxon>
        <taxon>Ascomycota</taxon>
        <taxon>Pezizomycotina</taxon>
        <taxon>Eurotiomycetes</taxon>
        <taxon>Eurotiomycetidae</taxon>
        <taxon>Eurotiales</taxon>
        <taxon>Aspergillaceae</taxon>
        <taxon>Penicillium</taxon>
    </lineage>
</organism>
<dbReference type="EMBL" id="JAPZBS010000002">
    <property type="protein sequence ID" value="KAJ5380539.1"/>
    <property type="molecule type" value="Genomic_DNA"/>
</dbReference>
<dbReference type="Proteomes" id="UP001147782">
    <property type="component" value="Unassembled WGS sequence"/>
</dbReference>
<protein>
    <submittedName>
        <fullName evidence="2">Uncharacterized protein</fullName>
    </submittedName>
</protein>
<gene>
    <name evidence="2" type="ORF">N7496_002967</name>
</gene>
<dbReference type="RefSeq" id="XP_056558110.1">
    <property type="nucleotide sequence ID" value="XM_056695898.1"/>
</dbReference>
<keyword evidence="3" id="KW-1185">Reference proteome</keyword>
<evidence type="ECO:0000313" key="2">
    <source>
        <dbReference type="EMBL" id="KAJ5380539.1"/>
    </source>
</evidence>
<evidence type="ECO:0000256" key="1">
    <source>
        <dbReference type="SAM" id="MobiDB-lite"/>
    </source>
</evidence>
<evidence type="ECO:0000313" key="3">
    <source>
        <dbReference type="Proteomes" id="UP001147782"/>
    </source>
</evidence>
<reference evidence="2" key="2">
    <citation type="journal article" date="2023" name="IMA Fungus">
        <title>Comparative genomic study of the Penicillium genus elucidates a diverse pangenome and 15 lateral gene transfer events.</title>
        <authorList>
            <person name="Petersen C."/>
            <person name="Sorensen T."/>
            <person name="Nielsen M.R."/>
            <person name="Sondergaard T.E."/>
            <person name="Sorensen J.L."/>
            <person name="Fitzpatrick D.A."/>
            <person name="Frisvad J.C."/>
            <person name="Nielsen K.L."/>
        </authorList>
    </citation>
    <scope>NUCLEOTIDE SEQUENCE</scope>
    <source>
        <strain evidence="2">IBT 29864</strain>
    </source>
</reference>
<reference evidence="2" key="1">
    <citation type="submission" date="2022-11" db="EMBL/GenBank/DDBJ databases">
        <authorList>
            <person name="Petersen C."/>
        </authorList>
    </citation>
    <scope>NUCLEOTIDE SEQUENCE</scope>
    <source>
        <strain evidence="2">IBT 29864</strain>
    </source>
</reference>
<accession>A0A9W9SNH7</accession>
<dbReference type="AlphaFoldDB" id="A0A9W9SNH7"/>
<sequence>MESVNATANEQNLSFGQRKTWRLDSFAALQSPFANRSLGTTEYNNQPITERHERMDYDSDEDAAPSTEGKPQCSD</sequence>
<comment type="caution">
    <text evidence="2">The sequence shown here is derived from an EMBL/GenBank/DDBJ whole genome shotgun (WGS) entry which is preliminary data.</text>
</comment>
<proteinExistence type="predicted"/>
<dbReference type="GeneID" id="81435075"/>
<feature type="region of interest" description="Disordered" evidence="1">
    <location>
        <begin position="37"/>
        <end position="75"/>
    </location>
</feature>
<name>A0A9W9SNH7_9EURO</name>
<feature type="compositionally biased region" description="Polar residues" evidence="1">
    <location>
        <begin position="37"/>
        <end position="48"/>
    </location>
</feature>